<evidence type="ECO:0000313" key="3">
    <source>
        <dbReference type="Proteomes" id="UP001066276"/>
    </source>
</evidence>
<dbReference type="AlphaFoldDB" id="A0AAV7KYE3"/>
<sequence>MGVDSEYPRGTPKSAGPYLLLERMDINKELRGAAQGPRREEATMGRTRKKLRDAKRVSSEGRHAGDDRG</sequence>
<feature type="compositionally biased region" description="Basic and acidic residues" evidence="1">
    <location>
        <begin position="29"/>
        <end position="43"/>
    </location>
</feature>
<reference evidence="2" key="1">
    <citation type="journal article" date="2022" name="bioRxiv">
        <title>Sequencing and chromosome-scale assembly of the giantPleurodeles waltlgenome.</title>
        <authorList>
            <person name="Brown T."/>
            <person name="Elewa A."/>
            <person name="Iarovenko S."/>
            <person name="Subramanian E."/>
            <person name="Araus A.J."/>
            <person name="Petzold A."/>
            <person name="Susuki M."/>
            <person name="Suzuki K.-i.T."/>
            <person name="Hayashi T."/>
            <person name="Toyoda A."/>
            <person name="Oliveira C."/>
            <person name="Osipova E."/>
            <person name="Leigh N.D."/>
            <person name="Simon A."/>
            <person name="Yun M.H."/>
        </authorList>
    </citation>
    <scope>NUCLEOTIDE SEQUENCE</scope>
    <source>
        <strain evidence="2">20211129_DDA</strain>
        <tissue evidence="2">Liver</tissue>
    </source>
</reference>
<evidence type="ECO:0000313" key="2">
    <source>
        <dbReference type="EMBL" id="KAJ1083384.1"/>
    </source>
</evidence>
<proteinExistence type="predicted"/>
<dbReference type="EMBL" id="JANPWB010000016">
    <property type="protein sequence ID" value="KAJ1083384.1"/>
    <property type="molecule type" value="Genomic_DNA"/>
</dbReference>
<keyword evidence="3" id="KW-1185">Reference proteome</keyword>
<dbReference type="Proteomes" id="UP001066276">
    <property type="component" value="Chromosome 12"/>
</dbReference>
<feature type="region of interest" description="Disordered" evidence="1">
    <location>
        <begin position="29"/>
        <end position="69"/>
    </location>
</feature>
<organism evidence="2 3">
    <name type="scientific">Pleurodeles waltl</name>
    <name type="common">Iberian ribbed newt</name>
    <dbReference type="NCBI Taxonomy" id="8319"/>
    <lineage>
        <taxon>Eukaryota</taxon>
        <taxon>Metazoa</taxon>
        <taxon>Chordata</taxon>
        <taxon>Craniata</taxon>
        <taxon>Vertebrata</taxon>
        <taxon>Euteleostomi</taxon>
        <taxon>Amphibia</taxon>
        <taxon>Batrachia</taxon>
        <taxon>Caudata</taxon>
        <taxon>Salamandroidea</taxon>
        <taxon>Salamandridae</taxon>
        <taxon>Pleurodelinae</taxon>
        <taxon>Pleurodeles</taxon>
    </lineage>
</organism>
<name>A0AAV7KYE3_PLEWA</name>
<gene>
    <name evidence="2" type="ORF">NDU88_003543</name>
</gene>
<protein>
    <submittedName>
        <fullName evidence="2">Uncharacterized protein</fullName>
    </submittedName>
</protein>
<feature type="compositionally biased region" description="Basic and acidic residues" evidence="1">
    <location>
        <begin position="54"/>
        <end position="69"/>
    </location>
</feature>
<comment type="caution">
    <text evidence="2">The sequence shown here is derived from an EMBL/GenBank/DDBJ whole genome shotgun (WGS) entry which is preliminary data.</text>
</comment>
<accession>A0AAV7KYE3</accession>
<evidence type="ECO:0000256" key="1">
    <source>
        <dbReference type="SAM" id="MobiDB-lite"/>
    </source>
</evidence>